<dbReference type="EMBL" id="JADOUF010000001">
    <property type="protein sequence ID" value="MBG6134549.1"/>
    <property type="molecule type" value="Genomic_DNA"/>
</dbReference>
<sequence>MRPRWPIGLALTTLLLSASPGVATAAPPPAPADVPAGQIRSVTLVTGDRVTVAGERVTVAMGSGRTHVGYMITKADGHLRVTPVDALDGLRDGKLDPRLFDVTSLIDFGYDDARRADLPLLSQGGAGLVASGVTPRKLAKKDAAGFWAGLGKNRMAAPGKLWLDGIRKPLLDKSVPQIGAPEAWAAGYTGAGVTVAVLDTGIDASHPDFAGKISATGNFTDDPDTDDLVGHGTHVASTIAGVGPLYKGVAPDAKLAIGKVCVVYGCPESAILAGMRWATLEQHARVVNLSLGSWDGPEIDPLEEAVNTLTAQTGALFVVAAGNDGFDGSVGSPGTAEAALSVAAVDSADQRAPFSSRGPSATGTVKPEISAPGVNIVAARAAHGVIGTPVNDRYTSLSGTSMATPHVAGAAALLAGQHPQWTAAQLKNALTGSAKPGGDVFGQGAGRVDVARATRQSVVAESGTLDFGTTEYPHGDDTPVTRQVTYRNQGSAPVTLALRVDGATPTGQAAPAGMFTADPSVTVPAGGTATVTVTADTRVNGPDGRYTGRLIATGGDVSLVNAFTVHRERQLVAVTIHATAPDGWQVARQMTSLRPDADGTDSAYVYEAQGTVRVPPGRYSVMTVIDSPDGMAAVTRPVLDVTGPMTVEMDGRQAGKYEVSVPEPGAVSLNAGVGIREGNAKWSSTTWLGSDRLDKLRLVRLGPKPPAGRFASIVSTTMARGGGELVDSPYAYNLAWASDDLPSSLRKTLKPADLATVRTRVLGPVDPRFPVAEHVAFPFAQSLGFDSAAGFPVPARVGSERVEYYLGGDTLGWNTIATKSADTGFEYQATDIMTNYRPGKHYLDELNKPVFGPSVVPRLMSRDGDELATYVMPRGPGRAGWYGMRDTSTATTRTTLYRDGAKLAESASPTGMYTTVPPEAADYRVVTEWADATAVLSDRITTEWAFRSGHTSTRTRLPALAVQFSPELDAEGYAPAGGLLRLPVTVSSADGSVAKALTVEASFDDGVTWVPVHLIREQGGWHGQVRHPASGGGVSLRTTATGADGAKVTETIHNAYRTR</sequence>
<dbReference type="PANTHER" id="PTHR43806">
    <property type="entry name" value="PEPTIDASE S8"/>
    <property type="match status" value="1"/>
</dbReference>
<dbReference type="InterPro" id="IPR036852">
    <property type="entry name" value="Peptidase_S8/S53_dom_sf"/>
</dbReference>
<dbReference type="Gene3D" id="2.60.40.10">
    <property type="entry name" value="Immunoglobulins"/>
    <property type="match status" value="1"/>
</dbReference>
<evidence type="ECO:0000256" key="1">
    <source>
        <dbReference type="ARBA" id="ARBA00011073"/>
    </source>
</evidence>
<dbReference type="PROSITE" id="PS00138">
    <property type="entry name" value="SUBTILASE_SER"/>
    <property type="match status" value="1"/>
</dbReference>
<name>A0A8J7GKF3_9ACTN</name>
<dbReference type="Gene3D" id="3.40.50.200">
    <property type="entry name" value="Peptidase S8/S53 domain"/>
    <property type="match status" value="1"/>
</dbReference>
<evidence type="ECO:0000256" key="3">
    <source>
        <dbReference type="ARBA" id="ARBA00022801"/>
    </source>
</evidence>
<dbReference type="InterPro" id="IPR023828">
    <property type="entry name" value="Peptidase_S8_Ser-AS"/>
</dbReference>
<keyword evidence="2 6" id="KW-0645">Protease</keyword>
<dbReference type="Pfam" id="PF00082">
    <property type="entry name" value="Peptidase_S8"/>
    <property type="match status" value="1"/>
</dbReference>
<dbReference type="PROSITE" id="PS00137">
    <property type="entry name" value="SUBTILASE_HIS"/>
    <property type="match status" value="1"/>
</dbReference>
<dbReference type="InterPro" id="IPR050131">
    <property type="entry name" value="Peptidase_S8_subtilisin-like"/>
</dbReference>
<dbReference type="PROSITE" id="PS51892">
    <property type="entry name" value="SUBTILASE"/>
    <property type="match status" value="1"/>
</dbReference>
<dbReference type="Proteomes" id="UP000622552">
    <property type="component" value="Unassembled WGS sequence"/>
</dbReference>
<dbReference type="PROSITE" id="PS00136">
    <property type="entry name" value="SUBTILASE_ASP"/>
    <property type="match status" value="1"/>
</dbReference>
<feature type="chain" id="PRO_5035277446" evidence="8">
    <location>
        <begin position="26"/>
        <end position="1059"/>
    </location>
</feature>
<dbReference type="AlphaFoldDB" id="A0A8J7GKF3"/>
<reference evidence="10" key="1">
    <citation type="submission" date="2020-11" db="EMBL/GenBank/DDBJ databases">
        <title>Sequencing the genomes of 1000 actinobacteria strains.</title>
        <authorList>
            <person name="Klenk H.-P."/>
        </authorList>
    </citation>
    <scope>NUCLEOTIDE SEQUENCE</scope>
    <source>
        <strain evidence="10">DSM 45356</strain>
    </source>
</reference>
<gene>
    <name evidence="10" type="ORF">IW245_000743</name>
</gene>
<dbReference type="PANTHER" id="PTHR43806:SF65">
    <property type="entry name" value="SERINE PROTEASE APRX"/>
    <property type="match status" value="1"/>
</dbReference>
<evidence type="ECO:0000256" key="5">
    <source>
        <dbReference type="PIRSR" id="PIRSR615500-1"/>
    </source>
</evidence>
<dbReference type="PRINTS" id="PR00723">
    <property type="entry name" value="SUBTILISIN"/>
</dbReference>
<feature type="active site" description="Charge relay system" evidence="5 6">
    <location>
        <position position="401"/>
    </location>
</feature>
<evidence type="ECO:0000313" key="11">
    <source>
        <dbReference type="Proteomes" id="UP000622552"/>
    </source>
</evidence>
<dbReference type="InterPro" id="IPR022398">
    <property type="entry name" value="Peptidase_S8_His-AS"/>
</dbReference>
<comment type="similarity">
    <text evidence="1 6 7">Belongs to the peptidase S8 family.</text>
</comment>
<evidence type="ECO:0000259" key="9">
    <source>
        <dbReference type="Pfam" id="PF00082"/>
    </source>
</evidence>
<accession>A0A8J7GKF3</accession>
<protein>
    <submittedName>
        <fullName evidence="10">Subtilisin family serine protease</fullName>
    </submittedName>
</protein>
<keyword evidence="8" id="KW-0732">Signal</keyword>
<feature type="active site" description="Charge relay system" evidence="5 6">
    <location>
        <position position="199"/>
    </location>
</feature>
<dbReference type="RefSeq" id="WP_197001769.1">
    <property type="nucleotide sequence ID" value="NZ_BONS01000023.1"/>
</dbReference>
<keyword evidence="11" id="KW-1185">Reference proteome</keyword>
<dbReference type="SUPFAM" id="SSF52743">
    <property type="entry name" value="Subtilisin-like"/>
    <property type="match status" value="1"/>
</dbReference>
<evidence type="ECO:0000313" key="10">
    <source>
        <dbReference type="EMBL" id="MBG6134549.1"/>
    </source>
</evidence>
<evidence type="ECO:0000256" key="7">
    <source>
        <dbReference type="RuleBase" id="RU003355"/>
    </source>
</evidence>
<evidence type="ECO:0000256" key="6">
    <source>
        <dbReference type="PROSITE-ProRule" id="PRU01240"/>
    </source>
</evidence>
<feature type="signal peptide" evidence="8">
    <location>
        <begin position="1"/>
        <end position="25"/>
    </location>
</feature>
<evidence type="ECO:0000256" key="8">
    <source>
        <dbReference type="SAM" id="SignalP"/>
    </source>
</evidence>
<keyword evidence="3 6" id="KW-0378">Hydrolase</keyword>
<keyword evidence="4 6" id="KW-0720">Serine protease</keyword>
<evidence type="ECO:0000256" key="2">
    <source>
        <dbReference type="ARBA" id="ARBA00022670"/>
    </source>
</evidence>
<dbReference type="GO" id="GO:0004252">
    <property type="term" value="F:serine-type endopeptidase activity"/>
    <property type="evidence" value="ECO:0007669"/>
    <property type="project" value="UniProtKB-UniRule"/>
</dbReference>
<comment type="caution">
    <text evidence="10">The sequence shown here is derived from an EMBL/GenBank/DDBJ whole genome shotgun (WGS) entry which is preliminary data.</text>
</comment>
<dbReference type="InterPro" id="IPR000209">
    <property type="entry name" value="Peptidase_S8/S53_dom"/>
</dbReference>
<proteinExistence type="inferred from homology"/>
<feature type="active site" description="Charge relay system" evidence="5 6">
    <location>
        <position position="231"/>
    </location>
</feature>
<evidence type="ECO:0000256" key="4">
    <source>
        <dbReference type="ARBA" id="ARBA00022825"/>
    </source>
</evidence>
<dbReference type="InterPro" id="IPR013783">
    <property type="entry name" value="Ig-like_fold"/>
</dbReference>
<dbReference type="GO" id="GO:0006508">
    <property type="term" value="P:proteolysis"/>
    <property type="evidence" value="ECO:0007669"/>
    <property type="project" value="UniProtKB-KW"/>
</dbReference>
<dbReference type="InterPro" id="IPR023827">
    <property type="entry name" value="Peptidase_S8_Asp-AS"/>
</dbReference>
<dbReference type="InterPro" id="IPR015500">
    <property type="entry name" value="Peptidase_S8_subtilisin-rel"/>
</dbReference>
<organism evidence="10 11">
    <name type="scientific">Longispora fulva</name>
    <dbReference type="NCBI Taxonomy" id="619741"/>
    <lineage>
        <taxon>Bacteria</taxon>
        <taxon>Bacillati</taxon>
        <taxon>Actinomycetota</taxon>
        <taxon>Actinomycetes</taxon>
        <taxon>Micromonosporales</taxon>
        <taxon>Micromonosporaceae</taxon>
        <taxon>Longispora</taxon>
    </lineage>
</organism>
<feature type="domain" description="Peptidase S8/S53" evidence="9">
    <location>
        <begin position="190"/>
        <end position="446"/>
    </location>
</feature>
<dbReference type="GO" id="GO:0005975">
    <property type="term" value="P:carbohydrate metabolic process"/>
    <property type="evidence" value="ECO:0007669"/>
    <property type="project" value="UniProtKB-ARBA"/>
</dbReference>